<dbReference type="PRINTS" id="PR00260">
    <property type="entry name" value="CHEMTRNSDUCR"/>
</dbReference>
<dbReference type="OrthoDB" id="9816519at2"/>
<dbReference type="InterPro" id="IPR004090">
    <property type="entry name" value="Chemotax_Me-accpt_rcpt"/>
</dbReference>
<dbReference type="PANTHER" id="PTHR32089">
    <property type="entry name" value="METHYL-ACCEPTING CHEMOTAXIS PROTEIN MCPB"/>
    <property type="match status" value="1"/>
</dbReference>
<dbReference type="Pfam" id="PF22673">
    <property type="entry name" value="MCP-like_PDC_1"/>
    <property type="match status" value="1"/>
</dbReference>
<proteinExistence type="inferred from homology"/>
<accession>A0A2C6MDD1</accession>
<dbReference type="Proteomes" id="UP000222564">
    <property type="component" value="Unassembled WGS sequence"/>
</dbReference>
<feature type="domain" description="Methyl-accepting transducer" evidence="5">
    <location>
        <begin position="85"/>
        <end position="312"/>
    </location>
</feature>
<reference evidence="6 7" key="1">
    <citation type="submission" date="2013-09" db="EMBL/GenBank/DDBJ databases">
        <title>Biodegradation of hydrocarbons in the deep terrestrial subsurface : characterization of a microbial consortium composed of two Desulfotomaculum species originating from a deep geological formation.</title>
        <authorList>
            <person name="Aullo T."/>
            <person name="Berlendis S."/>
            <person name="Lascourreges J.-F."/>
            <person name="Dessort D."/>
            <person name="Saint-Laurent S."/>
            <person name="Schraauwers B."/>
            <person name="Mas J."/>
            <person name="Magot M."/>
            <person name="Ranchou-Peyruse A."/>
        </authorList>
    </citation>
    <scope>NUCLEOTIDE SEQUENCE [LARGE SCALE GENOMIC DNA]</scope>
    <source>
        <strain evidence="6 7">Bs107</strain>
    </source>
</reference>
<dbReference type="SMART" id="SM00283">
    <property type="entry name" value="MA"/>
    <property type="match status" value="1"/>
</dbReference>
<dbReference type="GO" id="GO:0004888">
    <property type="term" value="F:transmembrane signaling receptor activity"/>
    <property type="evidence" value="ECO:0007669"/>
    <property type="project" value="InterPro"/>
</dbReference>
<dbReference type="SUPFAM" id="SSF58104">
    <property type="entry name" value="Methyl-accepting chemotaxis protein (MCP) signaling domain"/>
    <property type="match status" value="1"/>
</dbReference>
<evidence type="ECO:0000259" key="5">
    <source>
        <dbReference type="PROSITE" id="PS50111"/>
    </source>
</evidence>
<keyword evidence="4" id="KW-0175">Coiled coil</keyword>
<sequence length="461" mass="50579">MAVIEFVSGFALASLIFAVVHRCRKKRYHLFMSKLQQAAADWQRVELPPVDRPADGKDGSKLSEAVWQLMNRLRLLSQEIQLTSQQVRAASDQMDISVRSTTDIFQAFQQIRGIATTLQNAGERLEKDFLESERAIQDSVQAIQSVNDTIEDIQSGNSQLNEQITTLKEAVEQVRFISQNIGEISQQTKLLALNAAIEAARAGEQGRGFGVVAQEIGKLSDLTAGAVKQTSEVLEQIKQDVATVVSSINASLNSSRAAATQLYNIQTVFNRSFDFVHKVNNTARETLCDVNGSLQQVASVLESRNRDLESVVSTGMLLANLATDLEKVVENSQLSYVVQKKALSRIDQIKSLLTQAAQNSGIIQMDRPRHENILLQLKETNPDIEAIWSNDSEGAFLFSQPAAGLANARVREWWQRAAAGEIYISPVYISAITRQPCLTVSVPVSRGGQVIGVLGADVGLS</sequence>
<feature type="coiled-coil region" evidence="4">
    <location>
        <begin position="143"/>
        <end position="170"/>
    </location>
</feature>
<evidence type="ECO:0000313" key="7">
    <source>
        <dbReference type="Proteomes" id="UP000222564"/>
    </source>
</evidence>
<dbReference type="CDD" id="cd18773">
    <property type="entry name" value="PDC1_HK_sensor"/>
    <property type="match status" value="1"/>
</dbReference>
<gene>
    <name evidence="6" type="ORF">P378_15370</name>
</gene>
<dbReference type="Pfam" id="PF00015">
    <property type="entry name" value="MCPsignal"/>
    <property type="match status" value="1"/>
</dbReference>
<dbReference type="EMBL" id="AWQQ01000088">
    <property type="protein sequence ID" value="PHJ37602.1"/>
    <property type="molecule type" value="Genomic_DNA"/>
</dbReference>
<evidence type="ECO:0000313" key="6">
    <source>
        <dbReference type="EMBL" id="PHJ37602.1"/>
    </source>
</evidence>
<dbReference type="InterPro" id="IPR004089">
    <property type="entry name" value="MCPsignal_dom"/>
</dbReference>
<dbReference type="PANTHER" id="PTHR32089:SF112">
    <property type="entry name" value="LYSOZYME-LIKE PROTEIN-RELATED"/>
    <property type="match status" value="1"/>
</dbReference>
<dbReference type="GO" id="GO:0007165">
    <property type="term" value="P:signal transduction"/>
    <property type="evidence" value="ECO:0007669"/>
    <property type="project" value="UniProtKB-KW"/>
</dbReference>
<dbReference type="AlphaFoldDB" id="A0A2C6MDD1"/>
<dbReference type="PROSITE" id="PS50111">
    <property type="entry name" value="CHEMOTAXIS_TRANSDUC_2"/>
    <property type="match status" value="1"/>
</dbReference>
<evidence type="ECO:0000256" key="2">
    <source>
        <dbReference type="ARBA" id="ARBA00029447"/>
    </source>
</evidence>
<dbReference type="Gene3D" id="3.30.450.20">
    <property type="entry name" value="PAS domain"/>
    <property type="match status" value="1"/>
</dbReference>
<evidence type="ECO:0000256" key="1">
    <source>
        <dbReference type="ARBA" id="ARBA00023224"/>
    </source>
</evidence>
<evidence type="ECO:0000256" key="3">
    <source>
        <dbReference type="PROSITE-ProRule" id="PRU00284"/>
    </source>
</evidence>
<dbReference type="InterPro" id="IPR029151">
    <property type="entry name" value="Sensor-like_sf"/>
</dbReference>
<comment type="similarity">
    <text evidence="2">Belongs to the methyl-accepting chemotaxis (MCP) protein family.</text>
</comment>
<protein>
    <submittedName>
        <fullName evidence="6">Methyl-accepting chemotaxis protein</fullName>
    </submittedName>
</protein>
<dbReference type="Gene3D" id="1.10.287.950">
    <property type="entry name" value="Methyl-accepting chemotaxis protein"/>
    <property type="match status" value="1"/>
</dbReference>
<dbReference type="RefSeq" id="WP_099083646.1">
    <property type="nucleotide sequence ID" value="NZ_AWQQ01000088.1"/>
</dbReference>
<organism evidence="6 7">
    <name type="scientific">Desulforamulus profundi</name>
    <dbReference type="NCBI Taxonomy" id="1383067"/>
    <lineage>
        <taxon>Bacteria</taxon>
        <taxon>Bacillati</taxon>
        <taxon>Bacillota</taxon>
        <taxon>Clostridia</taxon>
        <taxon>Eubacteriales</taxon>
        <taxon>Peptococcaceae</taxon>
        <taxon>Desulforamulus</taxon>
    </lineage>
</organism>
<dbReference type="SUPFAM" id="SSF103190">
    <property type="entry name" value="Sensory domain-like"/>
    <property type="match status" value="1"/>
</dbReference>
<dbReference type="GO" id="GO:0006935">
    <property type="term" value="P:chemotaxis"/>
    <property type="evidence" value="ECO:0007669"/>
    <property type="project" value="InterPro"/>
</dbReference>
<comment type="caution">
    <text evidence="6">The sequence shown here is derived from an EMBL/GenBank/DDBJ whole genome shotgun (WGS) entry which is preliminary data.</text>
</comment>
<evidence type="ECO:0000256" key="4">
    <source>
        <dbReference type="SAM" id="Coils"/>
    </source>
</evidence>
<name>A0A2C6MDD1_9FIRM</name>
<keyword evidence="1 3" id="KW-0807">Transducer</keyword>
<dbReference type="GO" id="GO:0016020">
    <property type="term" value="C:membrane"/>
    <property type="evidence" value="ECO:0007669"/>
    <property type="project" value="InterPro"/>
</dbReference>
<keyword evidence="7" id="KW-1185">Reference proteome</keyword>